<reference evidence="6 7" key="1">
    <citation type="journal article" date="2011" name="PLoS Genet.">
        <title>Genomic analysis of the necrotrophic fungal pathogens Sclerotinia sclerotiorum and Botrytis cinerea.</title>
        <authorList>
            <person name="Amselem J."/>
            <person name="Cuomo C.A."/>
            <person name="van Kan J.A."/>
            <person name="Viaud M."/>
            <person name="Benito E.P."/>
            <person name="Couloux A."/>
            <person name="Coutinho P.M."/>
            <person name="de Vries R.P."/>
            <person name="Dyer P.S."/>
            <person name="Fillinger S."/>
            <person name="Fournier E."/>
            <person name="Gout L."/>
            <person name="Hahn M."/>
            <person name="Kohn L."/>
            <person name="Lapalu N."/>
            <person name="Plummer K.M."/>
            <person name="Pradier J.M."/>
            <person name="Quevillon E."/>
            <person name="Sharon A."/>
            <person name="Simon A."/>
            <person name="ten Have A."/>
            <person name="Tudzynski B."/>
            <person name="Tudzynski P."/>
            <person name="Wincker P."/>
            <person name="Andrew M."/>
            <person name="Anthouard V."/>
            <person name="Beever R.E."/>
            <person name="Beffa R."/>
            <person name="Benoit I."/>
            <person name="Bouzid O."/>
            <person name="Brault B."/>
            <person name="Chen Z."/>
            <person name="Choquer M."/>
            <person name="Collemare J."/>
            <person name="Cotton P."/>
            <person name="Danchin E.G."/>
            <person name="Da Silva C."/>
            <person name="Gautier A."/>
            <person name="Giraud C."/>
            <person name="Giraud T."/>
            <person name="Gonzalez C."/>
            <person name="Grossetete S."/>
            <person name="Guldener U."/>
            <person name="Henrissat B."/>
            <person name="Howlett B.J."/>
            <person name="Kodira C."/>
            <person name="Kretschmer M."/>
            <person name="Lappartient A."/>
            <person name="Leroch M."/>
            <person name="Levis C."/>
            <person name="Mauceli E."/>
            <person name="Neuveglise C."/>
            <person name="Oeser B."/>
            <person name="Pearson M."/>
            <person name="Poulain J."/>
            <person name="Poussereau N."/>
            <person name="Quesneville H."/>
            <person name="Rascle C."/>
            <person name="Schumacher J."/>
            <person name="Segurens B."/>
            <person name="Sexton A."/>
            <person name="Silva E."/>
            <person name="Sirven C."/>
            <person name="Soanes D.M."/>
            <person name="Talbot N.J."/>
            <person name="Templeton M."/>
            <person name="Yandava C."/>
            <person name="Yarden O."/>
            <person name="Zeng Q."/>
            <person name="Rollins J.A."/>
            <person name="Lebrun M.H."/>
            <person name="Dickman M."/>
        </authorList>
    </citation>
    <scope>NUCLEOTIDE SEQUENCE [LARGE SCALE GENOMIC DNA]</scope>
    <source>
        <strain evidence="6 7">B05.10</strain>
    </source>
</reference>
<feature type="region of interest" description="Disordered" evidence="4">
    <location>
        <begin position="190"/>
        <end position="309"/>
    </location>
</feature>
<keyword evidence="3" id="KW-0779">Telomere</keyword>
<dbReference type="EMBL" id="CP009807">
    <property type="protein sequence ID" value="ATZ48274.1"/>
    <property type="molecule type" value="Genomic_DNA"/>
</dbReference>
<evidence type="ECO:0000256" key="2">
    <source>
        <dbReference type="ARBA" id="ARBA00022454"/>
    </source>
</evidence>
<evidence type="ECO:0000256" key="3">
    <source>
        <dbReference type="ARBA" id="ARBA00022895"/>
    </source>
</evidence>
<dbReference type="KEGG" id="bfu:BCIN_03g05080"/>
<dbReference type="OrthoDB" id="77828at2759"/>
<dbReference type="GO" id="GO:0000781">
    <property type="term" value="C:chromosome, telomeric region"/>
    <property type="evidence" value="ECO:0007669"/>
    <property type="project" value="UniProtKB-SubCell"/>
</dbReference>
<protein>
    <recommendedName>
        <fullName evidence="5">CST complex subunit Stn1 N-terminal domain-containing protein</fullName>
    </recommendedName>
</protein>
<feature type="compositionally biased region" description="Basic and acidic residues" evidence="4">
    <location>
        <begin position="202"/>
        <end position="216"/>
    </location>
</feature>
<feature type="compositionally biased region" description="Low complexity" evidence="4">
    <location>
        <begin position="110"/>
        <end position="121"/>
    </location>
</feature>
<dbReference type="Pfam" id="PF10451">
    <property type="entry name" value="Stn1"/>
    <property type="match status" value="1"/>
</dbReference>
<keyword evidence="7" id="KW-1185">Reference proteome</keyword>
<feature type="compositionally biased region" description="Basic and acidic residues" evidence="4">
    <location>
        <begin position="228"/>
        <end position="244"/>
    </location>
</feature>
<gene>
    <name evidence="6" type="ORF">BCIN_03g05080</name>
</gene>
<feature type="region of interest" description="Disordered" evidence="4">
    <location>
        <begin position="101"/>
        <end position="121"/>
    </location>
</feature>
<accession>A0A384JD85</accession>
<evidence type="ECO:0000313" key="7">
    <source>
        <dbReference type="Proteomes" id="UP000001798"/>
    </source>
</evidence>
<reference evidence="6 7" key="2">
    <citation type="journal article" date="2012" name="Eukaryot. Cell">
        <title>Genome update of Botrytis cinerea strains B05.10 and T4.</title>
        <authorList>
            <person name="Staats M."/>
            <person name="van Kan J.A."/>
        </authorList>
    </citation>
    <scope>NUCLEOTIDE SEQUENCE [LARGE SCALE GENOMIC DNA]</scope>
    <source>
        <strain evidence="6 7">B05.10</strain>
    </source>
</reference>
<proteinExistence type="predicted"/>
<dbReference type="Gene3D" id="2.40.50.140">
    <property type="entry name" value="Nucleic acid-binding proteins"/>
    <property type="match status" value="1"/>
</dbReference>
<dbReference type="VEuPathDB" id="FungiDB:Bcin03g05080"/>
<reference evidence="6 7" key="3">
    <citation type="journal article" date="2017" name="Mol. Plant Pathol.">
        <title>A gapless genome sequence of the fungus Botrytis cinerea.</title>
        <authorList>
            <person name="Van Kan J.A."/>
            <person name="Stassen J.H."/>
            <person name="Mosbach A."/>
            <person name="Van Der Lee T.A."/>
            <person name="Faino L."/>
            <person name="Farmer A.D."/>
            <person name="Papasotiriou D.G."/>
            <person name="Zhou S."/>
            <person name="Seidl M.F."/>
            <person name="Cottam E."/>
            <person name="Edel D."/>
            <person name="Hahn M."/>
            <person name="Schwartz D.C."/>
            <person name="Dietrich R.A."/>
            <person name="Widdison S."/>
            <person name="Scalliet G."/>
        </authorList>
    </citation>
    <scope>NUCLEOTIDE SEQUENCE [LARGE SCALE GENOMIC DNA]</scope>
    <source>
        <strain evidence="6 7">B05.10</strain>
    </source>
</reference>
<evidence type="ECO:0000256" key="4">
    <source>
        <dbReference type="SAM" id="MobiDB-lite"/>
    </source>
</evidence>
<evidence type="ECO:0000256" key="1">
    <source>
        <dbReference type="ARBA" id="ARBA00004574"/>
    </source>
</evidence>
<keyword evidence="2" id="KW-0158">Chromosome</keyword>
<dbReference type="Proteomes" id="UP000001798">
    <property type="component" value="Chromosome 3"/>
</dbReference>
<dbReference type="OMA" id="FCFKASP"/>
<dbReference type="GeneID" id="5441417"/>
<evidence type="ECO:0000259" key="5">
    <source>
        <dbReference type="Pfam" id="PF10451"/>
    </source>
</evidence>
<name>A0A384JD85_BOTFB</name>
<comment type="subcellular location">
    <subcellularLocation>
        <location evidence="1">Chromosome</location>
        <location evidence="1">Telomere</location>
    </subcellularLocation>
</comment>
<feature type="compositionally biased region" description="Low complexity" evidence="4">
    <location>
        <begin position="254"/>
        <end position="271"/>
    </location>
</feature>
<dbReference type="InterPro" id="IPR018856">
    <property type="entry name" value="Stn1_N"/>
</dbReference>
<dbReference type="AlphaFoldDB" id="A0A384JD85"/>
<organism evidence="6 7">
    <name type="scientific">Botryotinia fuckeliana (strain B05.10)</name>
    <name type="common">Noble rot fungus</name>
    <name type="synonym">Botrytis cinerea</name>
    <dbReference type="NCBI Taxonomy" id="332648"/>
    <lineage>
        <taxon>Eukaryota</taxon>
        <taxon>Fungi</taxon>
        <taxon>Dikarya</taxon>
        <taxon>Ascomycota</taxon>
        <taxon>Pezizomycotina</taxon>
        <taxon>Leotiomycetes</taxon>
        <taxon>Helotiales</taxon>
        <taxon>Sclerotiniaceae</taxon>
        <taxon>Botrytis</taxon>
    </lineage>
</organism>
<evidence type="ECO:0000313" key="6">
    <source>
        <dbReference type="EMBL" id="ATZ48274.1"/>
    </source>
</evidence>
<feature type="domain" description="CST complex subunit Stn1 N-terminal" evidence="5">
    <location>
        <begin position="49"/>
        <end position="92"/>
    </location>
</feature>
<dbReference type="RefSeq" id="XP_001560773.1">
    <property type="nucleotide sequence ID" value="XM_001560723.2"/>
</dbReference>
<sequence>MTPPSSAVAPALLPPNLYSLSPTIHKWCALRCADIVSLTTRGVYFEDKLIHHYLNHPIRYIKLIGLIVSIDTFARRRVYTIDDSSGACIECVALLPLPSPETPQAPPSKPSSSPSISTPQIPWDDISECKVVRILGIVDSYMQVPQLQIVKMGIVGSTDVERKWWDECRGLKDPEMGILGREWVVGREEMERWKRRERRRKAREEEKRGGGRDGRAVKMKMKVGSGSRRREDTERVEEERELASKKIINSQPRSSTINSNPTSTTTSKPNPSRAPHETSPNKPLPRPPIRKRFIPTIVPDLSNYDTFGY</sequence>
<dbReference type="SUPFAM" id="SSF50249">
    <property type="entry name" value="Nucleic acid-binding proteins"/>
    <property type="match status" value="1"/>
</dbReference>
<dbReference type="InterPro" id="IPR012340">
    <property type="entry name" value="NA-bd_OB-fold"/>
</dbReference>